<dbReference type="AlphaFoldDB" id="A0AAD3SVZ6"/>
<keyword evidence="2" id="KW-1185">Reference proteome</keyword>
<proteinExistence type="predicted"/>
<organism evidence="1 2">
    <name type="scientific">Nepenthes gracilis</name>
    <name type="common">Slender pitcher plant</name>
    <dbReference type="NCBI Taxonomy" id="150966"/>
    <lineage>
        <taxon>Eukaryota</taxon>
        <taxon>Viridiplantae</taxon>
        <taxon>Streptophyta</taxon>
        <taxon>Embryophyta</taxon>
        <taxon>Tracheophyta</taxon>
        <taxon>Spermatophyta</taxon>
        <taxon>Magnoliopsida</taxon>
        <taxon>eudicotyledons</taxon>
        <taxon>Gunneridae</taxon>
        <taxon>Pentapetalae</taxon>
        <taxon>Caryophyllales</taxon>
        <taxon>Nepenthaceae</taxon>
        <taxon>Nepenthes</taxon>
    </lineage>
</organism>
<comment type="caution">
    <text evidence="1">The sequence shown here is derived from an EMBL/GenBank/DDBJ whole genome shotgun (WGS) entry which is preliminary data.</text>
</comment>
<name>A0AAD3SVZ6_NEPGR</name>
<evidence type="ECO:0000313" key="2">
    <source>
        <dbReference type="Proteomes" id="UP001279734"/>
    </source>
</evidence>
<gene>
    <name evidence="1" type="ORF">Nepgr_020834</name>
</gene>
<reference evidence="1" key="1">
    <citation type="submission" date="2023-05" db="EMBL/GenBank/DDBJ databases">
        <title>Nepenthes gracilis genome sequencing.</title>
        <authorList>
            <person name="Fukushima K."/>
        </authorList>
    </citation>
    <scope>NUCLEOTIDE SEQUENCE</scope>
    <source>
        <strain evidence="1">SING2019-196</strain>
    </source>
</reference>
<sequence>MSSIQRKTWTQMSLLTVARQNILEPPSPIAKLPGKVRNRGSDQAMIRQGKRHAVSVAHKTNSCPQGKVDLSPNFHGPSYVAMPRCQYSPLPTYLTRWFQSPKSKSSQPHIIIYTAAASAAAYNMRTHMQIDR</sequence>
<dbReference type="Proteomes" id="UP001279734">
    <property type="component" value="Unassembled WGS sequence"/>
</dbReference>
<protein>
    <submittedName>
        <fullName evidence="1">Uncharacterized protein</fullName>
    </submittedName>
</protein>
<evidence type="ECO:0000313" key="1">
    <source>
        <dbReference type="EMBL" id="GMH18993.1"/>
    </source>
</evidence>
<dbReference type="EMBL" id="BSYO01000020">
    <property type="protein sequence ID" value="GMH18993.1"/>
    <property type="molecule type" value="Genomic_DNA"/>
</dbReference>
<accession>A0AAD3SVZ6</accession>